<dbReference type="InterPro" id="IPR030417">
    <property type="entry name" value="MS4A"/>
</dbReference>
<dbReference type="KEGG" id="oki:109893186"/>
<evidence type="ECO:0000256" key="3">
    <source>
        <dbReference type="ARBA" id="ARBA00022692"/>
    </source>
</evidence>
<sequence length="305" mass="32480">MRLNNTQLTSHITSYCTTNILPSSVKMSSSQITTTNGEVVINHVYPYGNGMGVAGVASAPHCLGQTVSSVLGSFQAGYPKVLGTIQIMIGLIMLLTGIVMTSGPLVDNIGGISGIFVWGSIIYVVAGSLTVAADNKLNKCLVKGSLGMNVVATVTAAIGTILHSLDGAGIILYHYYCDYPRYPSYDTRSYINYPGSYFCQQYWVRSKGISGVLAVFSLLEFIVSICVSSFACRAVCLCCRSTPEQVFIIGNQIPVPHGSMTPSNTPYPPLINYETGNYPKGPVGDGMGTGFQQNPLPPQYTAVIP</sequence>
<dbReference type="PANTHER" id="PTHR23320">
    <property type="entry name" value="MEMBRANE-SPANNING 4-DOMAINS SUBFAMILY A MS4A -RELATED"/>
    <property type="match status" value="1"/>
</dbReference>
<dbReference type="Proteomes" id="UP000694557">
    <property type="component" value="Unassembled WGS sequence"/>
</dbReference>
<accession>A0A8C7DK14</accession>
<proteinExistence type="inferred from homology"/>
<evidence type="ECO:0000256" key="1">
    <source>
        <dbReference type="ARBA" id="ARBA00004141"/>
    </source>
</evidence>
<keyword evidence="5 6" id="KW-0472">Membrane</keyword>
<keyword evidence="3 6" id="KW-0812">Transmembrane</keyword>
<dbReference type="AlphaFoldDB" id="A0A8C7DK14"/>
<reference evidence="7" key="1">
    <citation type="submission" date="2025-08" db="UniProtKB">
        <authorList>
            <consortium name="Ensembl"/>
        </authorList>
    </citation>
    <scope>IDENTIFICATION</scope>
</reference>
<evidence type="ECO:0000313" key="8">
    <source>
        <dbReference type="Proteomes" id="UP000694557"/>
    </source>
</evidence>
<name>A0A8C7DK14_ONCKI</name>
<dbReference type="Pfam" id="PF04103">
    <property type="entry name" value="CD20"/>
    <property type="match status" value="1"/>
</dbReference>
<feature type="transmembrane region" description="Helical" evidence="6">
    <location>
        <begin position="112"/>
        <end position="133"/>
    </location>
</feature>
<dbReference type="InterPro" id="IPR007237">
    <property type="entry name" value="CD20-like"/>
</dbReference>
<evidence type="ECO:0000256" key="6">
    <source>
        <dbReference type="SAM" id="Phobius"/>
    </source>
</evidence>
<keyword evidence="8" id="KW-1185">Reference proteome</keyword>
<evidence type="ECO:0000256" key="5">
    <source>
        <dbReference type="ARBA" id="ARBA00023136"/>
    </source>
</evidence>
<dbReference type="GeneTree" id="ENSGT00940000163727"/>
<comment type="similarity">
    <text evidence="2">Belongs to the MS4A family.</text>
</comment>
<evidence type="ECO:0000256" key="4">
    <source>
        <dbReference type="ARBA" id="ARBA00022989"/>
    </source>
</evidence>
<reference evidence="7" key="2">
    <citation type="submission" date="2025-09" db="UniProtKB">
        <authorList>
            <consortium name="Ensembl"/>
        </authorList>
    </citation>
    <scope>IDENTIFICATION</scope>
</reference>
<organism evidence="7 8">
    <name type="scientific">Oncorhynchus kisutch</name>
    <name type="common">Coho salmon</name>
    <name type="synonym">Salmo kisutch</name>
    <dbReference type="NCBI Taxonomy" id="8019"/>
    <lineage>
        <taxon>Eukaryota</taxon>
        <taxon>Metazoa</taxon>
        <taxon>Chordata</taxon>
        <taxon>Craniata</taxon>
        <taxon>Vertebrata</taxon>
        <taxon>Euteleostomi</taxon>
        <taxon>Actinopterygii</taxon>
        <taxon>Neopterygii</taxon>
        <taxon>Teleostei</taxon>
        <taxon>Protacanthopterygii</taxon>
        <taxon>Salmoniformes</taxon>
        <taxon>Salmonidae</taxon>
        <taxon>Salmoninae</taxon>
        <taxon>Oncorhynchus</taxon>
    </lineage>
</organism>
<feature type="transmembrane region" description="Helical" evidence="6">
    <location>
        <begin position="211"/>
        <end position="231"/>
    </location>
</feature>
<dbReference type="GO" id="GO:0016020">
    <property type="term" value="C:membrane"/>
    <property type="evidence" value="ECO:0007669"/>
    <property type="project" value="UniProtKB-SubCell"/>
</dbReference>
<protein>
    <submittedName>
        <fullName evidence="7">Membrane-spanning 4-domains subfamily A member 4A</fullName>
    </submittedName>
</protein>
<gene>
    <name evidence="7" type="primary">LOC109893188</name>
</gene>
<evidence type="ECO:0000256" key="2">
    <source>
        <dbReference type="ARBA" id="ARBA00009565"/>
    </source>
</evidence>
<comment type="subcellular location">
    <subcellularLocation>
        <location evidence="1">Membrane</location>
        <topology evidence="1">Multi-pass membrane protein</topology>
    </subcellularLocation>
</comment>
<dbReference type="PANTHER" id="PTHR23320:SF128">
    <property type="entry name" value="MEMBRANE-SPANNING 4-DOMAINS SUBFAMILY A MEMBER 4A"/>
    <property type="match status" value="1"/>
</dbReference>
<feature type="transmembrane region" description="Helical" evidence="6">
    <location>
        <begin position="81"/>
        <end position="100"/>
    </location>
</feature>
<evidence type="ECO:0000313" key="7">
    <source>
        <dbReference type="Ensembl" id="ENSOKIP00005021536.1"/>
    </source>
</evidence>
<keyword evidence="4 6" id="KW-1133">Transmembrane helix</keyword>
<dbReference type="Ensembl" id="ENSOKIT00005022900.1">
    <property type="protein sequence ID" value="ENSOKIP00005021536.1"/>
    <property type="gene ID" value="ENSOKIG00005009463.1"/>
</dbReference>